<dbReference type="RefSeq" id="WP_066536883.1">
    <property type="nucleotide sequence ID" value="NZ_PDEA01000001.1"/>
</dbReference>
<dbReference type="Pfam" id="PF00753">
    <property type="entry name" value="Lactamase_B"/>
    <property type="match status" value="1"/>
</dbReference>
<dbReference type="GO" id="GO:0046872">
    <property type="term" value="F:metal ion binding"/>
    <property type="evidence" value="ECO:0007669"/>
    <property type="project" value="UniProtKB-KW"/>
</dbReference>
<evidence type="ECO:0000256" key="5">
    <source>
        <dbReference type="ARBA" id="ARBA00022833"/>
    </source>
</evidence>
<evidence type="ECO:0000259" key="6">
    <source>
        <dbReference type="SMART" id="SM00849"/>
    </source>
</evidence>
<dbReference type="InterPro" id="IPR036866">
    <property type="entry name" value="RibonucZ/Hydroxyglut_hydro"/>
</dbReference>
<feature type="domain" description="Metallo-beta-lactamase" evidence="6">
    <location>
        <begin position="42"/>
        <end position="242"/>
    </location>
</feature>
<keyword evidence="4" id="KW-0378">Hydrolase</keyword>
<evidence type="ECO:0000256" key="3">
    <source>
        <dbReference type="ARBA" id="ARBA00022723"/>
    </source>
</evidence>
<dbReference type="InterPro" id="IPR051013">
    <property type="entry name" value="MBL_superfamily_lactonases"/>
</dbReference>
<dbReference type="AlphaFoldDB" id="A0A2A7UYX6"/>
<organism evidence="7 8">
    <name type="scientific">Comamonas terrigena</name>
    <dbReference type="NCBI Taxonomy" id="32013"/>
    <lineage>
        <taxon>Bacteria</taxon>
        <taxon>Pseudomonadati</taxon>
        <taxon>Pseudomonadota</taxon>
        <taxon>Betaproteobacteria</taxon>
        <taxon>Burkholderiales</taxon>
        <taxon>Comamonadaceae</taxon>
        <taxon>Comamonas</taxon>
    </lineage>
</organism>
<reference evidence="8" key="1">
    <citation type="submission" date="2017-09" db="EMBL/GenBank/DDBJ databases">
        <title>FDA dAtabase for Regulatory Grade micrObial Sequences (FDA-ARGOS): Supporting development and validation of Infectious Disease Dx tests.</title>
        <authorList>
            <person name="Minogue T."/>
            <person name="Wolcott M."/>
            <person name="Wasieloski L."/>
            <person name="Aguilar W."/>
            <person name="Moore D."/>
            <person name="Tallon L."/>
            <person name="Sadzewicz L."/>
            <person name="Ott S."/>
            <person name="Zhao X."/>
            <person name="Nagaraj S."/>
            <person name="Vavikolanu K."/>
            <person name="Aluvathingal J."/>
            <person name="Nadendla S."/>
            <person name="Sichtig H."/>
        </authorList>
    </citation>
    <scope>NUCLEOTIDE SEQUENCE [LARGE SCALE GENOMIC DNA]</scope>
    <source>
        <strain evidence="8">FDAARGOS_394</strain>
    </source>
</reference>
<comment type="caution">
    <text evidence="7">The sequence shown here is derived from an EMBL/GenBank/DDBJ whole genome shotgun (WGS) entry which is preliminary data.</text>
</comment>
<comment type="similarity">
    <text evidence="2">Belongs to the metallo-beta-lactamase superfamily.</text>
</comment>
<proteinExistence type="inferred from homology"/>
<dbReference type="InterPro" id="IPR001279">
    <property type="entry name" value="Metallo-B-lactamas"/>
</dbReference>
<evidence type="ECO:0000313" key="8">
    <source>
        <dbReference type="Proteomes" id="UP000220246"/>
    </source>
</evidence>
<dbReference type="PANTHER" id="PTHR42978:SF7">
    <property type="entry name" value="METALLO-HYDROLASE RV2300C-RELATED"/>
    <property type="match status" value="1"/>
</dbReference>
<evidence type="ECO:0000256" key="2">
    <source>
        <dbReference type="ARBA" id="ARBA00007749"/>
    </source>
</evidence>
<name>A0A2A7UYX6_COMTR</name>
<dbReference type="GeneID" id="80802822"/>
<evidence type="ECO:0000256" key="4">
    <source>
        <dbReference type="ARBA" id="ARBA00022801"/>
    </source>
</evidence>
<evidence type="ECO:0000256" key="1">
    <source>
        <dbReference type="ARBA" id="ARBA00001947"/>
    </source>
</evidence>
<sequence>MQPDDLPRYEVLAIRYASVARVRQSNFLHPVDGDPDALMPLDFFVWLVRGGDQLLLVDTGFSQVSALARQRAFLQEPVQALGALGIAADDIRDVAITHLHYDHAGNVNQFRNARIWLQQREMAYATGRCMCDAKQNHFFALDDISVVLKRLYAGDVRLVDGMHRFAPGIEFHRVGGHTDGLQVVRVMTARGWAVLASDAAHYYENLAKQNPFPAIHSLDDMLAGYALIRQLADGPDQIIPGHDPQVCALFPPLQLPGSSIHRIA</sequence>
<keyword evidence="3" id="KW-0479">Metal-binding</keyword>
<dbReference type="Gene3D" id="3.60.15.10">
    <property type="entry name" value="Ribonuclease Z/Hydroxyacylglutathione hydrolase-like"/>
    <property type="match status" value="1"/>
</dbReference>
<evidence type="ECO:0000313" key="7">
    <source>
        <dbReference type="EMBL" id="PEH90490.1"/>
    </source>
</evidence>
<dbReference type="SUPFAM" id="SSF56281">
    <property type="entry name" value="Metallo-hydrolase/oxidoreductase"/>
    <property type="match status" value="1"/>
</dbReference>
<dbReference type="EMBL" id="PDEA01000001">
    <property type="protein sequence ID" value="PEH90490.1"/>
    <property type="molecule type" value="Genomic_DNA"/>
</dbReference>
<dbReference type="Proteomes" id="UP000220246">
    <property type="component" value="Unassembled WGS sequence"/>
</dbReference>
<gene>
    <name evidence="7" type="ORF">CRM82_19515</name>
</gene>
<keyword evidence="5" id="KW-0862">Zinc</keyword>
<keyword evidence="8" id="KW-1185">Reference proteome</keyword>
<dbReference type="SMART" id="SM00849">
    <property type="entry name" value="Lactamase_B"/>
    <property type="match status" value="1"/>
</dbReference>
<dbReference type="CDD" id="cd07729">
    <property type="entry name" value="AHL_lactonase_MBL-fold"/>
    <property type="match status" value="1"/>
</dbReference>
<accession>A0A2A7UYX6</accession>
<dbReference type="OrthoDB" id="5443440at2"/>
<protein>
    <submittedName>
        <fullName evidence="7">N-acyl homoserine lactonase family protein</fullName>
    </submittedName>
</protein>
<comment type="cofactor">
    <cofactor evidence="1">
        <name>Zn(2+)</name>
        <dbReference type="ChEBI" id="CHEBI:29105"/>
    </cofactor>
</comment>
<dbReference type="GO" id="GO:0016787">
    <property type="term" value="F:hydrolase activity"/>
    <property type="evidence" value="ECO:0007669"/>
    <property type="project" value="UniProtKB-KW"/>
</dbReference>
<dbReference type="STRING" id="1219032.GCA_001515545_02018"/>
<dbReference type="PANTHER" id="PTHR42978">
    <property type="entry name" value="QUORUM-QUENCHING LACTONASE YTNP-RELATED-RELATED"/>
    <property type="match status" value="1"/>
</dbReference>